<dbReference type="AlphaFoldDB" id="A0A8B7YF30"/>
<dbReference type="PROSITE" id="PS00237">
    <property type="entry name" value="G_PROTEIN_RECEP_F1_1"/>
    <property type="match status" value="1"/>
</dbReference>
<evidence type="ECO:0000256" key="9">
    <source>
        <dbReference type="SAM" id="MobiDB-lite"/>
    </source>
</evidence>
<dbReference type="GO" id="GO:0005886">
    <property type="term" value="C:plasma membrane"/>
    <property type="evidence" value="ECO:0007669"/>
    <property type="project" value="TreeGrafter"/>
</dbReference>
<keyword evidence="3 10" id="KW-1133">Transmembrane helix</keyword>
<evidence type="ECO:0000256" key="4">
    <source>
        <dbReference type="ARBA" id="ARBA00023040"/>
    </source>
</evidence>
<evidence type="ECO:0000256" key="8">
    <source>
        <dbReference type="RuleBase" id="RU000688"/>
    </source>
</evidence>
<comment type="similarity">
    <text evidence="8">Belongs to the G-protein coupled receptor 1 family.</text>
</comment>
<sequence>MHSIIYIYLVNLAAADASFLVLALSKIWLWRQTITSEILSSAHLTCRFTTYSFVTALAFDRFFAVTKPLHFRVRATKTRATKISTGLWAFTLSLGVSHFILGYFESYTKLVCSAVKLAVHTTILSVNAVLYTSIVRAARPASTKLNCTSSIRVDRILRIVILNTAVFFLYTLLVVVSSAMTLVSEISDHLNPISQTHLTHLNQMVSVLYLINCSIDPIIYSVANADRQAAFVEAFSCLDFCRYHRNALTAQSQSDKQIRMQQPRPLPEAGHDLAGRRQAQSQRLVQDPTSSHTSASLNIEDLPSTSQRPVCLSKFEPLIHLQMKSSATTSSIGRNETPILSVTSKGSFSVMEPSTADATHNKQSSSSWESGWQDEEPGETLEDCTWL</sequence>
<dbReference type="PRINTS" id="PR00237">
    <property type="entry name" value="GPCRRHODOPSN"/>
</dbReference>
<dbReference type="CDD" id="cd00637">
    <property type="entry name" value="7tm_classA_rhodopsin-like"/>
    <property type="match status" value="1"/>
</dbReference>
<dbReference type="OMA" id="DATHNKQ"/>
<feature type="domain" description="G-protein coupled receptors family 1 profile" evidence="11">
    <location>
        <begin position="1"/>
        <end position="220"/>
    </location>
</feature>
<dbReference type="KEGG" id="aplc:110979951"/>
<dbReference type="InterPro" id="IPR000276">
    <property type="entry name" value="GPCR_Rhodpsn"/>
</dbReference>
<evidence type="ECO:0000313" key="13">
    <source>
        <dbReference type="RefSeq" id="XP_022091849.1"/>
    </source>
</evidence>
<feature type="compositionally biased region" description="Acidic residues" evidence="9">
    <location>
        <begin position="372"/>
        <end position="387"/>
    </location>
</feature>
<evidence type="ECO:0000256" key="3">
    <source>
        <dbReference type="ARBA" id="ARBA00022989"/>
    </source>
</evidence>
<dbReference type="GeneID" id="110979951"/>
<organism evidence="12 13">
    <name type="scientific">Acanthaster planci</name>
    <name type="common">Crown-of-thorns starfish</name>
    <dbReference type="NCBI Taxonomy" id="133434"/>
    <lineage>
        <taxon>Eukaryota</taxon>
        <taxon>Metazoa</taxon>
        <taxon>Echinodermata</taxon>
        <taxon>Eleutherozoa</taxon>
        <taxon>Asterozoa</taxon>
        <taxon>Asteroidea</taxon>
        <taxon>Valvatacea</taxon>
        <taxon>Valvatida</taxon>
        <taxon>Acanthasteridae</taxon>
        <taxon>Acanthaster</taxon>
    </lineage>
</organism>
<evidence type="ECO:0000313" key="12">
    <source>
        <dbReference type="Proteomes" id="UP000694845"/>
    </source>
</evidence>
<dbReference type="SUPFAM" id="SSF81321">
    <property type="entry name" value="Family A G protein-coupled receptor-like"/>
    <property type="match status" value="1"/>
</dbReference>
<evidence type="ECO:0000256" key="7">
    <source>
        <dbReference type="ARBA" id="ARBA00023224"/>
    </source>
</evidence>
<dbReference type="PROSITE" id="PS50262">
    <property type="entry name" value="G_PROTEIN_RECEP_F1_2"/>
    <property type="match status" value="1"/>
</dbReference>
<dbReference type="RefSeq" id="XP_022091849.1">
    <property type="nucleotide sequence ID" value="XM_022236157.1"/>
</dbReference>
<feature type="transmembrane region" description="Helical" evidence="10">
    <location>
        <begin position="7"/>
        <end position="28"/>
    </location>
</feature>
<dbReference type="Proteomes" id="UP000694845">
    <property type="component" value="Unplaced"/>
</dbReference>
<dbReference type="InterPro" id="IPR017452">
    <property type="entry name" value="GPCR_Rhodpsn_7TM"/>
</dbReference>
<comment type="subcellular location">
    <subcellularLocation>
        <location evidence="1">Membrane</location>
        <topology evidence="1">Multi-pass membrane protein</topology>
    </subcellularLocation>
</comment>
<keyword evidence="4 8" id="KW-0297">G-protein coupled receptor</keyword>
<evidence type="ECO:0000256" key="1">
    <source>
        <dbReference type="ARBA" id="ARBA00004141"/>
    </source>
</evidence>
<keyword evidence="12" id="KW-1185">Reference proteome</keyword>
<feature type="transmembrane region" description="Helical" evidence="10">
    <location>
        <begin position="48"/>
        <end position="66"/>
    </location>
</feature>
<keyword evidence="2 8" id="KW-0812">Transmembrane</keyword>
<feature type="transmembrane region" description="Helical" evidence="10">
    <location>
        <begin position="159"/>
        <end position="183"/>
    </location>
</feature>
<dbReference type="GO" id="GO:0004930">
    <property type="term" value="F:G protein-coupled receptor activity"/>
    <property type="evidence" value="ECO:0007669"/>
    <property type="project" value="UniProtKB-KW"/>
</dbReference>
<name>A0A8B7YF30_ACAPL</name>
<feature type="region of interest" description="Disordered" evidence="9">
    <location>
        <begin position="344"/>
        <end position="387"/>
    </location>
</feature>
<gene>
    <name evidence="13" type="primary">LOC110979951</name>
</gene>
<keyword evidence="5 10" id="KW-0472">Membrane</keyword>
<dbReference type="Gene3D" id="1.20.1070.10">
    <property type="entry name" value="Rhodopsin 7-helix transmembrane proteins"/>
    <property type="match status" value="1"/>
</dbReference>
<keyword evidence="7 8" id="KW-0807">Transducer</keyword>
<feature type="transmembrane region" description="Helical" evidence="10">
    <location>
        <begin position="87"/>
        <end position="105"/>
    </location>
</feature>
<proteinExistence type="inferred from homology"/>
<evidence type="ECO:0000256" key="10">
    <source>
        <dbReference type="SAM" id="Phobius"/>
    </source>
</evidence>
<keyword evidence="6 8" id="KW-0675">Receptor</keyword>
<feature type="compositionally biased region" description="Polar residues" evidence="9">
    <location>
        <begin position="356"/>
        <end position="370"/>
    </location>
</feature>
<feature type="region of interest" description="Disordered" evidence="9">
    <location>
        <begin position="252"/>
        <end position="300"/>
    </location>
</feature>
<evidence type="ECO:0000256" key="5">
    <source>
        <dbReference type="ARBA" id="ARBA00023136"/>
    </source>
</evidence>
<dbReference type="OrthoDB" id="9975554at2759"/>
<protein>
    <submittedName>
        <fullName evidence="13">Olfactory receptor 2T34-like</fullName>
    </submittedName>
</protein>
<reference evidence="13" key="1">
    <citation type="submission" date="2025-08" db="UniProtKB">
        <authorList>
            <consortium name="RefSeq"/>
        </authorList>
    </citation>
    <scope>IDENTIFICATION</scope>
</reference>
<evidence type="ECO:0000256" key="6">
    <source>
        <dbReference type="ARBA" id="ARBA00023170"/>
    </source>
</evidence>
<dbReference type="Pfam" id="PF00001">
    <property type="entry name" value="7tm_1"/>
    <property type="match status" value="1"/>
</dbReference>
<dbReference type="PANTHER" id="PTHR24243">
    <property type="entry name" value="G-PROTEIN COUPLED RECEPTOR"/>
    <property type="match status" value="1"/>
</dbReference>
<feature type="transmembrane region" description="Helical" evidence="10">
    <location>
        <begin position="117"/>
        <end position="138"/>
    </location>
</feature>
<evidence type="ECO:0000256" key="2">
    <source>
        <dbReference type="ARBA" id="ARBA00022692"/>
    </source>
</evidence>
<dbReference type="PANTHER" id="PTHR24243:SF208">
    <property type="entry name" value="PYROKININ-1 RECEPTOR"/>
    <property type="match status" value="1"/>
</dbReference>
<evidence type="ECO:0000259" key="11">
    <source>
        <dbReference type="PROSITE" id="PS50262"/>
    </source>
</evidence>
<feature type="compositionally biased region" description="Polar residues" evidence="9">
    <location>
        <begin position="278"/>
        <end position="300"/>
    </location>
</feature>
<accession>A0A8B7YF30</accession>